<dbReference type="RefSeq" id="WP_047092629.1">
    <property type="nucleotide sequence ID" value="NZ_LBHU01000001.1"/>
</dbReference>
<keyword evidence="1" id="KW-0620">Polyamine biosynthesis</keyword>
<dbReference type="OrthoDB" id="9761985at2"/>
<comment type="caution">
    <text evidence="3">The sequence shown here is derived from an EMBL/GenBank/DDBJ whole genome shotgun (WGS) entry which is preliminary data.</text>
</comment>
<dbReference type="PANTHER" id="PTHR43317">
    <property type="entry name" value="THERMOSPERMINE SYNTHASE ACAULIS5"/>
    <property type="match status" value="1"/>
</dbReference>
<evidence type="ECO:0008006" key="5">
    <source>
        <dbReference type="Google" id="ProtNLM"/>
    </source>
</evidence>
<dbReference type="Proteomes" id="UP000053455">
    <property type="component" value="Unassembled WGS sequence"/>
</dbReference>
<evidence type="ECO:0000313" key="4">
    <source>
        <dbReference type="Proteomes" id="UP000053455"/>
    </source>
</evidence>
<feature type="transmembrane region" description="Helical" evidence="2">
    <location>
        <begin position="227"/>
        <end position="248"/>
    </location>
</feature>
<feature type="transmembrane region" description="Helical" evidence="2">
    <location>
        <begin position="371"/>
        <end position="390"/>
    </location>
</feature>
<dbReference type="GO" id="GO:0006596">
    <property type="term" value="P:polyamine biosynthetic process"/>
    <property type="evidence" value="ECO:0007669"/>
    <property type="project" value="UniProtKB-KW"/>
</dbReference>
<feature type="transmembrane region" description="Helical" evidence="2">
    <location>
        <begin position="308"/>
        <end position="330"/>
    </location>
</feature>
<evidence type="ECO:0000256" key="2">
    <source>
        <dbReference type="SAM" id="Phobius"/>
    </source>
</evidence>
<dbReference type="InterPro" id="IPR029063">
    <property type="entry name" value="SAM-dependent_MTases_sf"/>
</dbReference>
<evidence type="ECO:0000256" key="1">
    <source>
        <dbReference type="ARBA" id="ARBA00023115"/>
    </source>
</evidence>
<feature type="transmembrane region" description="Helical" evidence="2">
    <location>
        <begin position="431"/>
        <end position="449"/>
    </location>
</feature>
<dbReference type="STRING" id="874156.GCA_001021555_00405"/>
<dbReference type="SUPFAM" id="SSF53335">
    <property type="entry name" value="S-adenosyl-L-methionine-dependent methyltransferases"/>
    <property type="match status" value="1"/>
</dbReference>
<keyword evidence="2" id="KW-0812">Transmembrane</keyword>
<proteinExistence type="predicted"/>
<keyword evidence="2" id="KW-1133">Transmembrane helix</keyword>
<keyword evidence="2" id="KW-0472">Membrane</keyword>
<feature type="transmembrane region" description="Helical" evidence="2">
    <location>
        <begin position="454"/>
        <end position="472"/>
    </location>
</feature>
<gene>
    <name evidence="3" type="ORF">AAV99_04355</name>
</gene>
<dbReference type="Gene3D" id="3.40.50.150">
    <property type="entry name" value="Vaccinia Virus protein VP39"/>
    <property type="match status" value="1"/>
</dbReference>
<accession>A0A0H0XQX2</accession>
<organism evidence="3 4">
    <name type="scientific">Aurantiacibacter marinus</name>
    <dbReference type="NCBI Taxonomy" id="874156"/>
    <lineage>
        <taxon>Bacteria</taxon>
        <taxon>Pseudomonadati</taxon>
        <taxon>Pseudomonadota</taxon>
        <taxon>Alphaproteobacteria</taxon>
        <taxon>Sphingomonadales</taxon>
        <taxon>Erythrobacteraceae</taxon>
        <taxon>Aurantiacibacter</taxon>
    </lineage>
</organism>
<feature type="transmembrane region" description="Helical" evidence="2">
    <location>
        <begin position="109"/>
        <end position="127"/>
    </location>
</feature>
<dbReference type="AlphaFoldDB" id="A0A0H0XQX2"/>
<dbReference type="NCBIfam" id="NF037959">
    <property type="entry name" value="MFS_SpdSyn"/>
    <property type="match status" value="1"/>
</dbReference>
<feature type="transmembrane region" description="Helical" evidence="2">
    <location>
        <begin position="402"/>
        <end position="425"/>
    </location>
</feature>
<feature type="transmembrane region" description="Helical" evidence="2">
    <location>
        <begin position="148"/>
        <end position="168"/>
    </location>
</feature>
<evidence type="ECO:0000313" key="3">
    <source>
        <dbReference type="EMBL" id="KLI64764.1"/>
    </source>
</evidence>
<feature type="transmembrane region" description="Helical" evidence="2">
    <location>
        <begin position="48"/>
        <end position="67"/>
    </location>
</feature>
<dbReference type="PATRIC" id="fig|874156.12.peg.906"/>
<feature type="transmembrane region" description="Helical" evidence="2">
    <location>
        <begin position="281"/>
        <end position="302"/>
    </location>
</feature>
<protein>
    <recommendedName>
        <fullName evidence="5">Spermidine synthase</fullName>
    </recommendedName>
</protein>
<dbReference type="EMBL" id="LBHU01000001">
    <property type="protein sequence ID" value="KLI64764.1"/>
    <property type="molecule type" value="Genomic_DNA"/>
</dbReference>
<dbReference type="PANTHER" id="PTHR43317:SF1">
    <property type="entry name" value="THERMOSPERMINE SYNTHASE ACAULIS5"/>
    <property type="match status" value="1"/>
</dbReference>
<name>A0A0H0XQX2_9SPHN</name>
<feature type="transmembrane region" description="Helical" evidence="2">
    <location>
        <begin position="79"/>
        <end position="97"/>
    </location>
</feature>
<feature type="transmembrane region" description="Helical" evidence="2">
    <location>
        <begin position="180"/>
        <end position="199"/>
    </location>
</feature>
<reference evidence="3 4" key="1">
    <citation type="submission" date="2015-04" db="EMBL/GenBank/DDBJ databases">
        <title>The draft genome sequence of Erythrobacter marinus HWDM-33.</title>
        <authorList>
            <person name="Zhuang L."/>
            <person name="Liu Y."/>
            <person name="Shao Z."/>
        </authorList>
    </citation>
    <scope>NUCLEOTIDE SEQUENCE [LARGE SCALE GENOMIC DNA]</scope>
    <source>
        <strain evidence="3 4">HWDM-33</strain>
    </source>
</reference>
<keyword evidence="4" id="KW-1185">Reference proteome</keyword>
<sequence length="740" mass="80093">MTSSIASGAAPRRWLFTLTILAGSFLLFLVQPMVARMALPRLGGAPNVWNSAMLVYQALLLGGYAYAHFIGRFSLVRQGMVHIAILLLGGLTLPLALAEIAPPAPGWEALWVPWLFMLTVGPAFFAISAQAPLIQRWFAAHPDAGNPYPLYAASNLGSFAGLLTYPLIAEPLLSIGAQSLYWTFGYALLIVFVIAAVLARRGSDTPVVAAMVSKDAVTAHRTSWKTVLLWLALSAVPSGLMLSTTTFLTTDIMAMPLLWVIPLGLYLLSFSIAFAEKRAIAGIFVFLAPVVLLVDGSLSMFSAGRADLLAAVASIVLLFVTAVALHSRMYEYRPPASELTRFYLVMSLGGVLGGLFTALIAPVVFDWTWEHPLLILAAAALLPLGPWKQLIGDRFSNPRMGLILLGATLLIVFNGALGVFQSSLAQSQLSAVQWAALLGILLLSVLLAARRWSFVMGTAVLLLSLGGISNLLTSFEGDRERSYFGIYSLRDEPDGDKLLMHGTTIHGVQRSGDEAAQEPTAYYGRNSGVGRALLQAGELFGADARVGVVGLGVGTLACYREEGQDWTFFEIDPEVLHYSERGDFTYLSRCAPDSPTIIGDARLELEAMDADRFDILVIDAFSSDAIPLHLLTAEALDIYLRSTSDDGLLVMHISNNYIRLEPVIAQLAQSRGLAAVVRSDTELQEDGLFASTWVALARDPARIAALEAEGGWRELEPPEGPVWTDDYASILPYLVWENFL</sequence>
<feature type="transmembrane region" description="Helical" evidence="2">
    <location>
        <begin position="342"/>
        <end position="365"/>
    </location>
</feature>
<feature type="transmembrane region" description="Helical" evidence="2">
    <location>
        <begin position="254"/>
        <end position="274"/>
    </location>
</feature>